<feature type="non-terminal residue" evidence="3">
    <location>
        <position position="107"/>
    </location>
</feature>
<keyword evidence="2" id="KW-1133">Transmembrane helix</keyword>
<proteinExistence type="predicted"/>
<reference evidence="3 4" key="1">
    <citation type="submission" date="2013-11" db="EMBL/GenBank/DDBJ databases">
        <title>Genome sequencing of Stegodyphus mimosarum.</title>
        <authorList>
            <person name="Bechsgaard J."/>
        </authorList>
    </citation>
    <scope>NUCLEOTIDE SEQUENCE [LARGE SCALE GENOMIC DNA]</scope>
</reference>
<dbReference type="InterPro" id="IPR001888">
    <property type="entry name" value="Transposase_1"/>
</dbReference>
<feature type="region of interest" description="Disordered" evidence="1">
    <location>
        <begin position="1"/>
        <end position="22"/>
    </location>
</feature>
<keyword evidence="2" id="KW-0812">Transmembrane</keyword>
<dbReference type="OrthoDB" id="8190404at2759"/>
<evidence type="ECO:0000256" key="1">
    <source>
        <dbReference type="SAM" id="MobiDB-lite"/>
    </source>
</evidence>
<name>A0A087T4C0_STEMI</name>
<dbReference type="GO" id="GO:0003676">
    <property type="term" value="F:nucleic acid binding"/>
    <property type="evidence" value="ECO:0007669"/>
    <property type="project" value="InterPro"/>
</dbReference>
<dbReference type="AlphaFoldDB" id="A0A087T4C0"/>
<dbReference type="Pfam" id="PF01359">
    <property type="entry name" value="Transposase_1"/>
    <property type="match status" value="1"/>
</dbReference>
<dbReference type="InterPro" id="IPR036397">
    <property type="entry name" value="RNaseH_sf"/>
</dbReference>
<evidence type="ECO:0000313" key="4">
    <source>
        <dbReference type="Proteomes" id="UP000054359"/>
    </source>
</evidence>
<dbReference type="Proteomes" id="UP000054359">
    <property type="component" value="Unassembled WGS sequence"/>
</dbReference>
<dbReference type="Gene3D" id="3.30.420.10">
    <property type="entry name" value="Ribonuclease H-like superfamily/Ribonuclease H"/>
    <property type="match status" value="1"/>
</dbReference>
<feature type="compositionally biased region" description="Polar residues" evidence="1">
    <location>
        <begin position="1"/>
        <end position="19"/>
    </location>
</feature>
<keyword evidence="2" id="KW-0472">Membrane</keyword>
<evidence type="ECO:0000256" key="2">
    <source>
        <dbReference type="SAM" id="Phobius"/>
    </source>
</evidence>
<organism evidence="3 4">
    <name type="scientific">Stegodyphus mimosarum</name>
    <name type="common">African social velvet spider</name>
    <dbReference type="NCBI Taxonomy" id="407821"/>
    <lineage>
        <taxon>Eukaryota</taxon>
        <taxon>Metazoa</taxon>
        <taxon>Ecdysozoa</taxon>
        <taxon>Arthropoda</taxon>
        <taxon>Chelicerata</taxon>
        <taxon>Arachnida</taxon>
        <taxon>Araneae</taxon>
        <taxon>Araneomorphae</taxon>
        <taxon>Entelegynae</taxon>
        <taxon>Eresoidea</taxon>
        <taxon>Eresidae</taxon>
        <taxon>Stegodyphus</taxon>
    </lineage>
</organism>
<keyword evidence="4" id="KW-1185">Reference proteome</keyword>
<dbReference type="EMBL" id="KK113363">
    <property type="protein sequence ID" value="KFM59959.1"/>
    <property type="molecule type" value="Genomic_DNA"/>
</dbReference>
<gene>
    <name evidence="3" type="ORF">X975_14869</name>
</gene>
<accession>A0A087T4C0</accession>
<evidence type="ECO:0000313" key="3">
    <source>
        <dbReference type="EMBL" id="KFM59959.1"/>
    </source>
</evidence>
<feature type="transmembrane region" description="Helical" evidence="2">
    <location>
        <begin position="68"/>
        <end position="90"/>
    </location>
</feature>
<protein>
    <submittedName>
        <fullName evidence="3">Uncharacterized protein</fullName>
    </submittedName>
</protein>
<sequence>MASPRFATSTEISTGTQSGEGYADCGIRLDGVILTHAVPEGQTVNTDYYCRFLQHHLRPAMRRKRPHLLHNNLPIMTMLVAMSQTMSLFFCDGGSGKSWNTLPIHPT</sequence>